<evidence type="ECO:0008006" key="4">
    <source>
        <dbReference type="Google" id="ProtNLM"/>
    </source>
</evidence>
<protein>
    <recommendedName>
        <fullName evidence="4">PH domain-containing protein</fullName>
    </recommendedName>
</protein>
<dbReference type="EMBL" id="BAAAZN010000011">
    <property type="protein sequence ID" value="GAA3560572.1"/>
    <property type="molecule type" value="Genomic_DNA"/>
</dbReference>
<organism evidence="2 3">
    <name type="scientific">Amycolatopsis ultiminotia</name>
    <dbReference type="NCBI Taxonomy" id="543629"/>
    <lineage>
        <taxon>Bacteria</taxon>
        <taxon>Bacillati</taxon>
        <taxon>Actinomycetota</taxon>
        <taxon>Actinomycetes</taxon>
        <taxon>Pseudonocardiales</taxon>
        <taxon>Pseudonocardiaceae</taxon>
        <taxon>Amycolatopsis</taxon>
    </lineage>
</organism>
<keyword evidence="1" id="KW-1133">Transmembrane helix</keyword>
<dbReference type="RefSeq" id="WP_344863963.1">
    <property type="nucleotide sequence ID" value="NZ_BAAAZN010000011.1"/>
</dbReference>
<evidence type="ECO:0000313" key="2">
    <source>
        <dbReference type="EMBL" id="GAA3560572.1"/>
    </source>
</evidence>
<sequence length="168" mass="18578">MTQPADPAEVAAANLAGRLHPSQRPMLIGWWFWARLAVAGVFAVLLIVLPLTTGVLDSEHRGQTLGAAPFAVLLIVACVVSCVRSYQNLSRPLQVITGWTHNFEKDGMSHAYPICVRHYFARVSHWEMVAGGKSYDISKSTFERLQPDRNNTVVLIPRSKVVVNIFPA</sequence>
<name>A0ABP6X503_9PSEU</name>
<keyword evidence="3" id="KW-1185">Reference proteome</keyword>
<dbReference type="Proteomes" id="UP001500689">
    <property type="component" value="Unassembled WGS sequence"/>
</dbReference>
<accession>A0ABP6X503</accession>
<proteinExistence type="predicted"/>
<reference evidence="3" key="1">
    <citation type="journal article" date="2019" name="Int. J. Syst. Evol. Microbiol.">
        <title>The Global Catalogue of Microorganisms (GCM) 10K type strain sequencing project: providing services to taxonomists for standard genome sequencing and annotation.</title>
        <authorList>
            <consortium name="The Broad Institute Genomics Platform"/>
            <consortium name="The Broad Institute Genome Sequencing Center for Infectious Disease"/>
            <person name="Wu L."/>
            <person name="Ma J."/>
        </authorList>
    </citation>
    <scope>NUCLEOTIDE SEQUENCE [LARGE SCALE GENOMIC DNA]</scope>
    <source>
        <strain evidence="3">JCM 16898</strain>
    </source>
</reference>
<feature type="transmembrane region" description="Helical" evidence="1">
    <location>
        <begin position="28"/>
        <end position="52"/>
    </location>
</feature>
<gene>
    <name evidence="2" type="ORF">GCM10022222_50420</name>
</gene>
<keyword evidence="1" id="KW-0472">Membrane</keyword>
<evidence type="ECO:0000256" key="1">
    <source>
        <dbReference type="SAM" id="Phobius"/>
    </source>
</evidence>
<feature type="transmembrane region" description="Helical" evidence="1">
    <location>
        <begin position="64"/>
        <end position="83"/>
    </location>
</feature>
<evidence type="ECO:0000313" key="3">
    <source>
        <dbReference type="Proteomes" id="UP001500689"/>
    </source>
</evidence>
<comment type="caution">
    <text evidence="2">The sequence shown here is derived from an EMBL/GenBank/DDBJ whole genome shotgun (WGS) entry which is preliminary data.</text>
</comment>
<keyword evidence="1" id="KW-0812">Transmembrane</keyword>